<evidence type="ECO:0008006" key="2">
    <source>
        <dbReference type="Google" id="ProtNLM"/>
    </source>
</evidence>
<accession>A0A6J4L6H3</accession>
<name>A0A6J4L6H3_9CHLR</name>
<proteinExistence type="predicted"/>
<gene>
    <name evidence="1" type="ORF">AVDCRST_MAG93-5813</name>
</gene>
<dbReference type="PANTHER" id="PTHR34070:SF1">
    <property type="entry name" value="DNA ALKYLATION REPAIR PROTEIN"/>
    <property type="match status" value="1"/>
</dbReference>
<evidence type="ECO:0000313" key="1">
    <source>
        <dbReference type="EMBL" id="CAA9322546.1"/>
    </source>
</evidence>
<dbReference type="EMBL" id="CADCTR010001958">
    <property type="protein sequence ID" value="CAA9322546.1"/>
    <property type="molecule type" value="Genomic_DNA"/>
</dbReference>
<organism evidence="1">
    <name type="scientific">uncultured Chloroflexia bacterium</name>
    <dbReference type="NCBI Taxonomy" id="1672391"/>
    <lineage>
        <taxon>Bacteria</taxon>
        <taxon>Bacillati</taxon>
        <taxon>Chloroflexota</taxon>
        <taxon>Chloroflexia</taxon>
        <taxon>environmental samples</taxon>
    </lineage>
</organism>
<dbReference type="CDD" id="cd06561">
    <property type="entry name" value="AlkD_like"/>
    <property type="match status" value="1"/>
</dbReference>
<dbReference type="InterPro" id="IPR016024">
    <property type="entry name" value="ARM-type_fold"/>
</dbReference>
<dbReference type="InterPro" id="IPR014825">
    <property type="entry name" value="DNA_alkylation"/>
</dbReference>
<protein>
    <recommendedName>
        <fullName evidence="2">DNA alkylation repair enzyme</fullName>
    </recommendedName>
</protein>
<reference evidence="1" key="1">
    <citation type="submission" date="2020-02" db="EMBL/GenBank/DDBJ databases">
        <authorList>
            <person name="Meier V. D."/>
        </authorList>
    </citation>
    <scope>NUCLEOTIDE SEQUENCE</scope>
    <source>
        <strain evidence="1">AVDCRST_MAG93</strain>
    </source>
</reference>
<dbReference type="SUPFAM" id="SSF48371">
    <property type="entry name" value="ARM repeat"/>
    <property type="match status" value="1"/>
</dbReference>
<dbReference type="Gene3D" id="1.25.10.90">
    <property type="match status" value="1"/>
</dbReference>
<dbReference type="PANTHER" id="PTHR34070">
    <property type="entry name" value="ARMADILLO-TYPE FOLD"/>
    <property type="match status" value="1"/>
</dbReference>
<dbReference type="AlphaFoldDB" id="A0A6J4L6H3"/>
<dbReference type="Pfam" id="PF08713">
    <property type="entry name" value="DNA_alkylation"/>
    <property type="match status" value="1"/>
</dbReference>
<sequence length="204" mass="23360">MGIPMRQIFALAKQFIAMPPGDIETLLESPFHDVRVGAVSIMDWQARSKKTPEQRRKELFELYIRRHDRINNRDLVDRSAPSVVGGYLANKPRDILYELARSKSQWERRTAIVATYYFIRQGDVDDTFAIAELLVHDSEDLVQKAVGGWVREAGKRAPEKLLRFLDTYAATMPRTVLRYAIEHLDQGQRAHYLGLKGKSTSSEG</sequence>